<dbReference type="HOGENOM" id="CLU_020626_6_0_5"/>
<protein>
    <submittedName>
        <fullName evidence="1">Putative transposase</fullName>
    </submittedName>
</protein>
<dbReference type="EMBL" id="AP012035">
    <property type="protein sequence ID" value="BAJ81396.1"/>
    <property type="molecule type" value="Genomic_DNA"/>
</dbReference>
<organism evidence="1 2">
    <name type="scientific">Acidiphilium multivorum (strain DSM 11245 / JCM 8867 / NBRC 100883 / AIU 301)</name>
    <dbReference type="NCBI Taxonomy" id="926570"/>
    <lineage>
        <taxon>Bacteria</taxon>
        <taxon>Pseudomonadati</taxon>
        <taxon>Pseudomonadota</taxon>
        <taxon>Alphaproteobacteria</taxon>
        <taxon>Acetobacterales</taxon>
        <taxon>Acidocellaceae</taxon>
        <taxon>Acidiphilium</taxon>
    </lineage>
</organism>
<proteinExistence type="predicted"/>
<evidence type="ECO:0000313" key="2">
    <source>
        <dbReference type="Proteomes" id="UP000007100"/>
    </source>
</evidence>
<sequence>MLVVAGAEVIARHERVYGRGEFIFDPLHYLALIEQKPGALDQAAPLQNWALPEGFQRIRRLLEARMGNRRKRELIQIMRLMEVFAETVISAAVNDAMRLGAIGFDTVKQLVLARVEQRPAQLDLPRYPYLPAAHVRMTSAADYGVLPSRDAA</sequence>
<reference evidence="1 2" key="1">
    <citation type="submission" date="2010-12" db="EMBL/GenBank/DDBJ databases">
        <title>Whole genome sequence of Acidiphilium multivorum AIU301.</title>
        <authorList>
            <person name="Narita-Yamada S."/>
            <person name="Nakamura S."/>
            <person name="Ito N."/>
            <person name="Takarada H."/>
            <person name="Katano Y."/>
            <person name="Nakazawa H."/>
            <person name="Hosoyama A."/>
            <person name="Yamada R."/>
            <person name="Fujita N."/>
        </authorList>
    </citation>
    <scope>NUCLEOTIDE SEQUENCE [LARGE SCALE GENOMIC DNA]</scope>
    <source>
        <strain evidence="2">DSM 11245 / JCM 8867 / AIU301</strain>
    </source>
</reference>
<dbReference type="AlphaFoldDB" id="F0J036"/>
<dbReference type="KEGG" id="amv:ACMV_20490"/>
<gene>
    <name evidence="1" type="ordered locus">ACMV_20490</name>
</gene>
<name>F0J036_ACIMA</name>
<dbReference type="Proteomes" id="UP000007100">
    <property type="component" value="Chromosome"/>
</dbReference>
<accession>F0J036</accession>
<keyword evidence="2" id="KW-1185">Reference proteome</keyword>
<evidence type="ECO:0000313" key="1">
    <source>
        <dbReference type="EMBL" id="BAJ81396.1"/>
    </source>
</evidence>